<comment type="caution">
    <text evidence="3">The sequence shown here is derived from an EMBL/GenBank/DDBJ whole genome shotgun (WGS) entry which is preliminary data.</text>
</comment>
<organism evidence="3 4">
    <name type="scientific">Caerostris darwini</name>
    <dbReference type="NCBI Taxonomy" id="1538125"/>
    <lineage>
        <taxon>Eukaryota</taxon>
        <taxon>Metazoa</taxon>
        <taxon>Ecdysozoa</taxon>
        <taxon>Arthropoda</taxon>
        <taxon>Chelicerata</taxon>
        <taxon>Arachnida</taxon>
        <taxon>Araneae</taxon>
        <taxon>Araneomorphae</taxon>
        <taxon>Entelegynae</taxon>
        <taxon>Araneoidea</taxon>
        <taxon>Araneidae</taxon>
        <taxon>Caerostris</taxon>
    </lineage>
</organism>
<sequence length="133" mass="14355">MSSLQIKLLLLTSLTACSWDAGCVFTCFLSTVITSDMSGQRGSPVSTISLSPHVRSTSLVNPLVEYILSLEAGALTRALPRRGFSHCKFRSRQKCYARQGCADRGEPAPPVTPGTGSGNNPEKREIKDILVNK</sequence>
<protein>
    <recommendedName>
        <fullName evidence="5">Secreted protein</fullName>
    </recommendedName>
</protein>
<keyword evidence="2" id="KW-0732">Signal</keyword>
<feature type="compositionally biased region" description="Basic and acidic residues" evidence="1">
    <location>
        <begin position="121"/>
        <end position="133"/>
    </location>
</feature>
<keyword evidence="4" id="KW-1185">Reference proteome</keyword>
<feature type="chain" id="PRO_5043618643" description="Secreted protein" evidence="2">
    <location>
        <begin position="17"/>
        <end position="133"/>
    </location>
</feature>
<dbReference type="EMBL" id="BPLQ01006959">
    <property type="protein sequence ID" value="GIY26629.1"/>
    <property type="molecule type" value="Genomic_DNA"/>
</dbReference>
<dbReference type="Proteomes" id="UP001054837">
    <property type="component" value="Unassembled WGS sequence"/>
</dbReference>
<gene>
    <name evidence="3" type="ORF">CDAR_593631</name>
</gene>
<dbReference type="AlphaFoldDB" id="A0AAV4RY75"/>
<evidence type="ECO:0000313" key="4">
    <source>
        <dbReference type="Proteomes" id="UP001054837"/>
    </source>
</evidence>
<proteinExistence type="predicted"/>
<feature type="signal peptide" evidence="2">
    <location>
        <begin position="1"/>
        <end position="16"/>
    </location>
</feature>
<feature type="region of interest" description="Disordered" evidence="1">
    <location>
        <begin position="101"/>
        <end position="133"/>
    </location>
</feature>
<evidence type="ECO:0008006" key="5">
    <source>
        <dbReference type="Google" id="ProtNLM"/>
    </source>
</evidence>
<reference evidence="3 4" key="1">
    <citation type="submission" date="2021-06" db="EMBL/GenBank/DDBJ databases">
        <title>Caerostris darwini draft genome.</title>
        <authorList>
            <person name="Kono N."/>
            <person name="Arakawa K."/>
        </authorList>
    </citation>
    <scope>NUCLEOTIDE SEQUENCE [LARGE SCALE GENOMIC DNA]</scope>
</reference>
<name>A0AAV4RY75_9ARAC</name>
<evidence type="ECO:0000256" key="1">
    <source>
        <dbReference type="SAM" id="MobiDB-lite"/>
    </source>
</evidence>
<evidence type="ECO:0000256" key="2">
    <source>
        <dbReference type="SAM" id="SignalP"/>
    </source>
</evidence>
<evidence type="ECO:0000313" key="3">
    <source>
        <dbReference type="EMBL" id="GIY26629.1"/>
    </source>
</evidence>
<accession>A0AAV4RY75</accession>